<dbReference type="AlphaFoldDB" id="A0A2P2QJH5"/>
<protein>
    <submittedName>
        <fullName evidence="1">Uncharacterized protein</fullName>
    </submittedName>
</protein>
<proteinExistence type="predicted"/>
<sequence length="34" mass="3884">MDMRPKVSPDINLANIPKNTMIIMCLEKSNSQHL</sequence>
<dbReference type="EMBL" id="GGEC01086665">
    <property type="protein sequence ID" value="MBX67149.1"/>
    <property type="molecule type" value="Transcribed_RNA"/>
</dbReference>
<name>A0A2P2QJH5_RHIMU</name>
<organism evidence="1">
    <name type="scientific">Rhizophora mucronata</name>
    <name type="common">Asiatic mangrove</name>
    <dbReference type="NCBI Taxonomy" id="61149"/>
    <lineage>
        <taxon>Eukaryota</taxon>
        <taxon>Viridiplantae</taxon>
        <taxon>Streptophyta</taxon>
        <taxon>Embryophyta</taxon>
        <taxon>Tracheophyta</taxon>
        <taxon>Spermatophyta</taxon>
        <taxon>Magnoliopsida</taxon>
        <taxon>eudicotyledons</taxon>
        <taxon>Gunneridae</taxon>
        <taxon>Pentapetalae</taxon>
        <taxon>rosids</taxon>
        <taxon>fabids</taxon>
        <taxon>Malpighiales</taxon>
        <taxon>Rhizophoraceae</taxon>
        <taxon>Rhizophora</taxon>
    </lineage>
</organism>
<accession>A0A2P2QJH5</accession>
<reference evidence="1" key="1">
    <citation type="submission" date="2018-02" db="EMBL/GenBank/DDBJ databases">
        <title>Rhizophora mucronata_Transcriptome.</title>
        <authorList>
            <person name="Meera S.P."/>
            <person name="Sreeshan A."/>
            <person name="Augustine A."/>
        </authorList>
    </citation>
    <scope>NUCLEOTIDE SEQUENCE</scope>
    <source>
        <tissue evidence="1">Leaf</tissue>
    </source>
</reference>
<evidence type="ECO:0000313" key="1">
    <source>
        <dbReference type="EMBL" id="MBX67149.1"/>
    </source>
</evidence>